<evidence type="ECO:0000256" key="3">
    <source>
        <dbReference type="ARBA" id="ARBA00022701"/>
    </source>
</evidence>
<feature type="region of interest" description="Disordered" evidence="13">
    <location>
        <begin position="979"/>
        <end position="1023"/>
    </location>
</feature>
<feature type="domain" description="Kinesin motor" evidence="14">
    <location>
        <begin position="206"/>
        <end position="520"/>
    </location>
</feature>
<name>A0A6A4WZK6_AMPAM</name>
<dbReference type="InterPro" id="IPR036961">
    <property type="entry name" value="Kinesin_motor_dom_sf"/>
</dbReference>
<dbReference type="InterPro" id="IPR027640">
    <property type="entry name" value="Kinesin-like_fam"/>
</dbReference>
<dbReference type="PANTHER" id="PTHR47969">
    <property type="entry name" value="CHROMOSOME-ASSOCIATED KINESIN KIF4A-RELATED"/>
    <property type="match status" value="1"/>
</dbReference>
<feature type="binding site" evidence="11">
    <location>
        <begin position="274"/>
        <end position="281"/>
    </location>
    <ligand>
        <name>ATP</name>
        <dbReference type="ChEBI" id="CHEBI:30616"/>
    </ligand>
</feature>
<keyword evidence="2" id="KW-0963">Cytoplasm</keyword>
<dbReference type="PROSITE" id="PS00411">
    <property type="entry name" value="KINESIN_MOTOR_1"/>
    <property type="match status" value="1"/>
</dbReference>
<comment type="similarity">
    <text evidence="11">Belongs to the TRAFAC class myosin-kinesin ATPase superfamily. Kinesin family.</text>
</comment>
<comment type="function">
    <text evidence="9">Plus-end directed microtubule motor that may be used for anterograde axonal transport and could conceivably move cargos in fly neurons different than those moved by kinesin heavy chain or other plus-end directed motors.</text>
</comment>
<dbReference type="EMBL" id="VIIS01000417">
    <property type="protein sequence ID" value="KAF0309284.1"/>
    <property type="molecule type" value="Genomic_DNA"/>
</dbReference>
<dbReference type="PANTHER" id="PTHR47969:SF21">
    <property type="entry name" value="KINESIN-LIKE PROTEIN"/>
    <property type="match status" value="1"/>
</dbReference>
<evidence type="ECO:0000256" key="9">
    <source>
        <dbReference type="ARBA" id="ARBA00060187"/>
    </source>
</evidence>
<evidence type="ECO:0000256" key="4">
    <source>
        <dbReference type="ARBA" id="ARBA00022741"/>
    </source>
</evidence>
<sequence length="1023" mass="113272">MAESVKVLVRCRPMNSREKGLNCEVVVFMEPSVMQVSIVNPTTDSCTVVVFMEPSVMQVSIVNPATDSCTVVVFMEPSVMQVSIVNPTTDSCTVVVFMEPSVMQVSIVNPATDSCTVVVFMEPSVMQVSIVNPTTDSCTVVVFMEPSVMQVSIVNPTTDSCTVVVFMEPSVMQVSIVNPTTDSCTVVVFMEPSVMQVSIVNPTTDSCTVVVFMEPSVMQVSIVNPADKNAPPKSFTFDGVYYMDSITENIYKDMAYPLVEGTLEGYNGTIFAYGQTGCGKSFSMQGIKDPPTQVGLIPRAFEHIFDVTSTSDESKFLVHGSYLEIYNEEIRDLLGVDSKKKIELKEHPEKGVYVQDLTKHPVANTKECEALMAKGWNNRSVGETLMNKDSSRSHSIFTIFIEMITPAKKPGAKDNIRAGKLNLVDLAGSERQGKTGATGDRLKEATKINLSLSALGNVISALVDGKSKHIPYRDSKLTRLLQDSLGGNTKTMMVACLSPADNNYDETVSTLRYANRAKQIKNKPKINEDPKDTLLREYAEEIKKLKEQLESAGGPAQVKLEKVVDEEAIQREREKLKAEYDQEMKKMKKELEKQQKAGGGSGPPDPAEVEKQAAKIRAEFEERERKMREELEAQKAMMSGGAIPQNVDPEVYEKLRVLQQQIVGGESANDQQAVMKRRKQNEEVQRRRKEIAAALGRSAAEDEDDDEILVKAYDDVQSTLRARTDLAKKMKSRLKAQEQEIRDIQREFAVERDDYLETIRRQEQGMRLLEQLLARVQPTIRKDCNYSDLEAIKKQAIWDEVEQKWRLPELQLQKTKLPPPVAVGGAVAVPRRQEDREERQEAQEEDGEEGTRPPALTAPARLTDAWGEPAGEDKFLKVPPPRPPAAVAVWAARDLLGFGAPTTSTKYKGPGGTDWAQEETRISNRLERGAEENIAGSYFKHPTNTRQAEILFKTQLAAEQAAKQGQGYMDPAAYWTKSAPPSPTGSNHSFAPMGRGFQPDARKPARLAPVGGGGGKKNFMAAL</sequence>
<evidence type="ECO:0000256" key="5">
    <source>
        <dbReference type="ARBA" id="ARBA00022840"/>
    </source>
</evidence>
<keyword evidence="3" id="KW-0493">Microtubule</keyword>
<evidence type="ECO:0000256" key="1">
    <source>
        <dbReference type="ARBA" id="ARBA00004245"/>
    </source>
</evidence>
<keyword evidence="16" id="KW-1185">Reference proteome</keyword>
<keyword evidence="6 12" id="KW-0175">Coiled coil</keyword>
<proteinExistence type="inferred from homology"/>
<keyword evidence="8" id="KW-0206">Cytoskeleton</keyword>
<evidence type="ECO:0000256" key="12">
    <source>
        <dbReference type="SAM" id="Coils"/>
    </source>
</evidence>
<evidence type="ECO:0000259" key="14">
    <source>
        <dbReference type="PROSITE" id="PS50067"/>
    </source>
</evidence>
<dbReference type="PROSITE" id="PS50067">
    <property type="entry name" value="KINESIN_MOTOR_2"/>
    <property type="match status" value="1"/>
</dbReference>
<evidence type="ECO:0000313" key="16">
    <source>
        <dbReference type="Proteomes" id="UP000440578"/>
    </source>
</evidence>
<reference evidence="15 16" key="1">
    <citation type="submission" date="2019-07" db="EMBL/GenBank/DDBJ databases">
        <title>Draft genome assembly of a fouling barnacle, Amphibalanus amphitrite (Darwin, 1854): The first reference genome for Thecostraca.</title>
        <authorList>
            <person name="Kim W."/>
        </authorList>
    </citation>
    <scope>NUCLEOTIDE SEQUENCE [LARGE SCALE GENOMIC DNA]</scope>
    <source>
        <strain evidence="15">SNU_AA5</strain>
        <tissue evidence="15">Soma without cirri and trophi</tissue>
    </source>
</reference>
<protein>
    <recommendedName>
        <fullName evidence="10">Kinesin-like protein Klp68D</fullName>
    </recommendedName>
</protein>
<dbReference type="InterPro" id="IPR019821">
    <property type="entry name" value="Kinesin_motor_CS"/>
</dbReference>
<organism evidence="15 16">
    <name type="scientific">Amphibalanus amphitrite</name>
    <name type="common">Striped barnacle</name>
    <name type="synonym">Balanus amphitrite</name>
    <dbReference type="NCBI Taxonomy" id="1232801"/>
    <lineage>
        <taxon>Eukaryota</taxon>
        <taxon>Metazoa</taxon>
        <taxon>Ecdysozoa</taxon>
        <taxon>Arthropoda</taxon>
        <taxon>Crustacea</taxon>
        <taxon>Multicrustacea</taxon>
        <taxon>Cirripedia</taxon>
        <taxon>Thoracica</taxon>
        <taxon>Thoracicalcarea</taxon>
        <taxon>Balanomorpha</taxon>
        <taxon>Balanoidea</taxon>
        <taxon>Balanidae</taxon>
        <taxon>Amphibalaninae</taxon>
        <taxon>Amphibalanus</taxon>
    </lineage>
</organism>
<accession>A0A6A4WZK6</accession>
<feature type="region of interest" description="Disordered" evidence="13">
    <location>
        <begin position="588"/>
        <end position="612"/>
    </location>
</feature>
<dbReference type="InterPro" id="IPR001752">
    <property type="entry name" value="Kinesin_motor_dom"/>
</dbReference>
<evidence type="ECO:0000256" key="7">
    <source>
        <dbReference type="ARBA" id="ARBA00023175"/>
    </source>
</evidence>
<dbReference type="Proteomes" id="UP000440578">
    <property type="component" value="Unassembled WGS sequence"/>
</dbReference>
<dbReference type="EMBL" id="VIIS01000417">
    <property type="protein sequence ID" value="KAF0309285.1"/>
    <property type="molecule type" value="Genomic_DNA"/>
</dbReference>
<evidence type="ECO:0000256" key="13">
    <source>
        <dbReference type="SAM" id="MobiDB-lite"/>
    </source>
</evidence>
<feature type="compositionally biased region" description="Basic and acidic residues" evidence="13">
    <location>
        <begin position="831"/>
        <end position="842"/>
    </location>
</feature>
<evidence type="ECO:0000256" key="10">
    <source>
        <dbReference type="ARBA" id="ARBA00072803"/>
    </source>
</evidence>
<dbReference type="InterPro" id="IPR027417">
    <property type="entry name" value="P-loop_NTPase"/>
</dbReference>
<keyword evidence="7 11" id="KW-0505">Motor protein</keyword>
<evidence type="ECO:0000313" key="15">
    <source>
        <dbReference type="EMBL" id="KAF0309284.1"/>
    </source>
</evidence>
<evidence type="ECO:0000256" key="8">
    <source>
        <dbReference type="ARBA" id="ARBA00023212"/>
    </source>
</evidence>
<comment type="subcellular location">
    <subcellularLocation>
        <location evidence="1">Cytoplasm</location>
        <location evidence="1">Cytoskeleton</location>
    </subcellularLocation>
</comment>
<dbReference type="PRINTS" id="PR00380">
    <property type="entry name" value="KINESINHEAVY"/>
</dbReference>
<dbReference type="Pfam" id="PF00225">
    <property type="entry name" value="Kinesin"/>
    <property type="match status" value="1"/>
</dbReference>
<dbReference type="GO" id="GO:0007018">
    <property type="term" value="P:microtubule-based movement"/>
    <property type="evidence" value="ECO:0007669"/>
    <property type="project" value="InterPro"/>
</dbReference>
<evidence type="ECO:0000256" key="6">
    <source>
        <dbReference type="ARBA" id="ARBA00023054"/>
    </source>
</evidence>
<dbReference type="GO" id="GO:0005524">
    <property type="term" value="F:ATP binding"/>
    <property type="evidence" value="ECO:0007669"/>
    <property type="project" value="UniProtKB-UniRule"/>
</dbReference>
<dbReference type="GO" id="GO:0003777">
    <property type="term" value="F:microtubule motor activity"/>
    <property type="evidence" value="ECO:0007669"/>
    <property type="project" value="InterPro"/>
</dbReference>
<dbReference type="GO" id="GO:0008017">
    <property type="term" value="F:microtubule binding"/>
    <property type="evidence" value="ECO:0007669"/>
    <property type="project" value="InterPro"/>
</dbReference>
<evidence type="ECO:0000256" key="2">
    <source>
        <dbReference type="ARBA" id="ARBA00022490"/>
    </source>
</evidence>
<dbReference type="SMART" id="SM00129">
    <property type="entry name" value="KISc"/>
    <property type="match status" value="1"/>
</dbReference>
<feature type="region of interest" description="Disordered" evidence="13">
    <location>
        <begin position="821"/>
        <end position="859"/>
    </location>
</feature>
<dbReference type="AlphaFoldDB" id="A0A6A4WZK6"/>
<dbReference type="SUPFAM" id="SSF52540">
    <property type="entry name" value="P-loop containing nucleoside triphosphate hydrolases"/>
    <property type="match status" value="1"/>
</dbReference>
<keyword evidence="4 11" id="KW-0547">Nucleotide-binding</keyword>
<dbReference type="OrthoDB" id="3176171at2759"/>
<feature type="coiled-coil region" evidence="12">
    <location>
        <begin position="727"/>
        <end position="754"/>
    </location>
</feature>
<dbReference type="Gene3D" id="3.40.850.10">
    <property type="entry name" value="Kinesin motor domain"/>
    <property type="match status" value="1"/>
</dbReference>
<dbReference type="GO" id="GO:0005874">
    <property type="term" value="C:microtubule"/>
    <property type="evidence" value="ECO:0007669"/>
    <property type="project" value="UniProtKB-KW"/>
</dbReference>
<keyword evidence="5 11" id="KW-0067">ATP-binding</keyword>
<dbReference type="FunFam" id="3.40.850.10:FF:000029">
    <property type="entry name" value="Kinesin-like protein KIF17"/>
    <property type="match status" value="1"/>
</dbReference>
<gene>
    <name evidence="15" type="primary">osm-3_5</name>
    <name evidence="15" type="ORF">FJT64_019570</name>
</gene>
<feature type="region of interest" description="Disordered" evidence="13">
    <location>
        <begin position="668"/>
        <end position="687"/>
    </location>
</feature>
<comment type="caution">
    <text evidence="15">The sequence shown here is derived from an EMBL/GenBank/DDBJ whole genome shotgun (WGS) entry which is preliminary data.</text>
</comment>
<evidence type="ECO:0000256" key="11">
    <source>
        <dbReference type="PROSITE-ProRule" id="PRU00283"/>
    </source>
</evidence>